<evidence type="ECO:0000313" key="1">
    <source>
        <dbReference type="EMBL" id="GAT49164.1"/>
    </source>
</evidence>
<sequence length="250" mass="28090">MRKTYEQGPLLASLGVGQGCLDTWREIRLFRPVRSPMARVVHTFSAGRLPSIVTHVGGLPPQRTVLVHIQRSEKGCDIRQSLLSSWYWDVGKSCEVVVGDVGKRFVERLPILLFPLDFAHGTTTADSTLKSNILVVRCLYMANRYRTEPCTCPSAGRYGIVFRPRNAYKGHSLRGSRMPSTRTSGWWSRRMTTPSSGDLFDLQNAVRSQAIYTDVLFLSLDWRMKRLASTRPLSLPIVAKHSSLSPSPNI</sequence>
<organism evidence="1 2">
    <name type="scientific">Mycena chlorophos</name>
    <name type="common">Agaric fungus</name>
    <name type="synonym">Agaricus chlorophos</name>
    <dbReference type="NCBI Taxonomy" id="658473"/>
    <lineage>
        <taxon>Eukaryota</taxon>
        <taxon>Fungi</taxon>
        <taxon>Dikarya</taxon>
        <taxon>Basidiomycota</taxon>
        <taxon>Agaricomycotina</taxon>
        <taxon>Agaricomycetes</taxon>
        <taxon>Agaricomycetidae</taxon>
        <taxon>Agaricales</taxon>
        <taxon>Marasmiineae</taxon>
        <taxon>Mycenaceae</taxon>
        <taxon>Mycena</taxon>
    </lineage>
</organism>
<dbReference type="EMBL" id="DF845277">
    <property type="protein sequence ID" value="GAT49164.1"/>
    <property type="molecule type" value="Genomic_DNA"/>
</dbReference>
<keyword evidence="2" id="KW-1185">Reference proteome</keyword>
<dbReference type="PROSITE" id="PS51257">
    <property type="entry name" value="PROKAR_LIPOPROTEIN"/>
    <property type="match status" value="1"/>
</dbReference>
<protein>
    <submittedName>
        <fullName evidence="1">Uncharacterized protein</fullName>
    </submittedName>
</protein>
<evidence type="ECO:0000313" key="2">
    <source>
        <dbReference type="Proteomes" id="UP000815677"/>
    </source>
</evidence>
<proteinExistence type="predicted"/>
<gene>
    <name evidence="1" type="ORF">MCHLO_06506</name>
</gene>
<reference evidence="1" key="1">
    <citation type="submission" date="2014-09" db="EMBL/GenBank/DDBJ databases">
        <title>Genome sequence of the luminous mushroom Mycena chlorophos for searching fungal bioluminescence genes.</title>
        <authorList>
            <person name="Tanaka Y."/>
            <person name="Kasuga D."/>
            <person name="Oba Y."/>
            <person name="Hase S."/>
            <person name="Sato K."/>
            <person name="Oba Y."/>
            <person name="Sakakibara Y."/>
        </authorList>
    </citation>
    <scope>NUCLEOTIDE SEQUENCE</scope>
</reference>
<dbReference type="Proteomes" id="UP000815677">
    <property type="component" value="Unassembled WGS sequence"/>
</dbReference>
<name>A0ABQ0LF65_MYCCL</name>
<accession>A0ABQ0LF65</accession>